<name>A0ABS0GFT8_9VIBR</name>
<dbReference type="InterPro" id="IPR027417">
    <property type="entry name" value="P-loop_NTPase"/>
</dbReference>
<dbReference type="Gene3D" id="3.40.50.300">
    <property type="entry name" value="P-loop containing nucleotide triphosphate hydrolases"/>
    <property type="match status" value="1"/>
</dbReference>
<proteinExistence type="predicted"/>
<gene>
    <name evidence="1" type="ORF">I1A42_11675</name>
</gene>
<evidence type="ECO:0000313" key="2">
    <source>
        <dbReference type="Proteomes" id="UP000597206"/>
    </source>
</evidence>
<dbReference type="EMBL" id="JADPMR010000001">
    <property type="protein sequence ID" value="MBF9001205.1"/>
    <property type="molecule type" value="Genomic_DNA"/>
</dbReference>
<dbReference type="RefSeq" id="WP_196123576.1">
    <property type="nucleotide sequence ID" value="NZ_JADPMR010000001.1"/>
</dbReference>
<accession>A0ABS0GFT8</accession>
<evidence type="ECO:0000313" key="1">
    <source>
        <dbReference type="EMBL" id="MBF9001205.1"/>
    </source>
</evidence>
<comment type="caution">
    <text evidence="1">The sequence shown here is derived from an EMBL/GenBank/DDBJ whole genome shotgun (WGS) entry which is preliminary data.</text>
</comment>
<organism evidence="1 2">
    <name type="scientific">Vibrio nitrifigilis</name>
    <dbReference type="NCBI Taxonomy" id="2789781"/>
    <lineage>
        <taxon>Bacteria</taxon>
        <taxon>Pseudomonadati</taxon>
        <taxon>Pseudomonadota</taxon>
        <taxon>Gammaproteobacteria</taxon>
        <taxon>Vibrionales</taxon>
        <taxon>Vibrionaceae</taxon>
        <taxon>Vibrio</taxon>
    </lineage>
</organism>
<reference evidence="1 2" key="1">
    <citation type="submission" date="2020-11" db="EMBL/GenBank/DDBJ databases">
        <title>Vibrio nitrifigilis sp. nov., a marine nitrogen-fixing bacterium isolated from the lagoon sediment of an islet inside an atoll.</title>
        <authorList>
            <person name="Wang L.-T."/>
            <person name="Shieh W.Y."/>
        </authorList>
    </citation>
    <scope>NUCLEOTIDE SEQUENCE [LARGE SCALE GENOMIC DNA]</scope>
    <source>
        <strain evidence="1 2">NFV-1</strain>
    </source>
</reference>
<protein>
    <recommendedName>
        <fullName evidence="3">Sulphotransferase Stf0 domain-containing protein</fullName>
    </recommendedName>
</protein>
<dbReference type="Proteomes" id="UP000597206">
    <property type="component" value="Unassembled WGS sequence"/>
</dbReference>
<keyword evidence="2" id="KW-1185">Reference proteome</keyword>
<evidence type="ECO:0008006" key="3">
    <source>
        <dbReference type="Google" id="ProtNLM"/>
    </source>
</evidence>
<sequence length="263" mass="31045">MSKKISKLCIISINRSGTNYFCDSLNGFEQVYSAKEIFGEQGSYGIEGFFPDVINEMMAELNIKDDNPFSLRNSRPLIFTHKVTEKVINNGFELFSFKIFPNQLDNNIIIERFVKNSDYLKFLIVRSRVDVYLSLQKALLSGAWLKKNTTDIELKLSVDDFLKWCRVNDEWYNSVIDCLIKNNQKFKIISYNNHINISQEHLNNCIYYSLRESGLDIKKSTTYTSNLVKQEKMSKDEREEKYHDFFQELREIGMYDYAYEEFL</sequence>